<dbReference type="PANTHER" id="PTHR48079:SF6">
    <property type="entry name" value="NAD(P)-BINDING DOMAIN-CONTAINING PROTEIN-RELATED"/>
    <property type="match status" value="1"/>
</dbReference>
<dbReference type="InParanoid" id="K5X6V8"/>
<dbReference type="GeneID" id="18829409"/>
<name>K5X6V8_AGABU</name>
<sequence length="303" mass="33337">GYIGGSILERLLVHPDAHSFEITTLVRSQNKADKLKKLGVTPADADDLEAAKAILRGLRRRHRATGIPSIFIHTSGTGLLSDNAAGLYATDKIWDDADADDLETLPDSAPHRDVDLAMINADNEGYVRTYLVAPSTIYGLATGRLVKAEIANNHSQQVPRLIRAALDRRRAGMVGKGVNIWPNVHIDDIGDLYIALFDAAIADPRTRHGREGYYFGENGEHTLYEVGKHIGRVLVELGKSDIAEPTTFTPKEIDKYFAGSTSLGSNSRCRGNRSRMIGWQPKKTTKDLFASIRPEVNDILRRG</sequence>
<reference evidence="2" key="1">
    <citation type="journal article" date="2012" name="Proc. Natl. Acad. Sci. U.S.A.">
        <title>Genome sequence of the button mushroom Agaricus bisporus reveals mechanisms governing adaptation to a humic-rich ecological niche.</title>
        <authorList>
            <person name="Morin E."/>
            <person name="Kohler A."/>
            <person name="Baker A.R."/>
            <person name="Foulongne-Oriol M."/>
            <person name="Lombard V."/>
            <person name="Nagy L.G."/>
            <person name="Ohm R.A."/>
            <person name="Patyshakuliyeva A."/>
            <person name="Brun A."/>
            <person name="Aerts A.L."/>
            <person name="Bailey A.M."/>
            <person name="Billette C."/>
            <person name="Coutinho P.M."/>
            <person name="Deakin G."/>
            <person name="Doddapaneni H."/>
            <person name="Floudas D."/>
            <person name="Grimwood J."/>
            <person name="Hilden K."/>
            <person name="Kuees U."/>
            <person name="LaButti K.M."/>
            <person name="Lapidus A."/>
            <person name="Lindquist E.A."/>
            <person name="Lucas S.M."/>
            <person name="Murat C."/>
            <person name="Riley R.W."/>
            <person name="Salamov A.A."/>
            <person name="Schmutz J."/>
            <person name="Subramanian V."/>
            <person name="Woesten H.A.B."/>
            <person name="Xu J."/>
            <person name="Eastwood D.C."/>
            <person name="Foster G.D."/>
            <person name="Sonnenberg A.S."/>
            <person name="Cullen D."/>
            <person name="de Vries R.P."/>
            <person name="Lundell T."/>
            <person name="Hibbett D.S."/>
            <person name="Henrissat B."/>
            <person name="Burton K.S."/>
            <person name="Kerrigan R.W."/>
            <person name="Challen M.P."/>
            <person name="Grigoriev I.V."/>
            <person name="Martin F."/>
        </authorList>
    </citation>
    <scope>NUCLEOTIDE SEQUENCE [LARGE SCALE GENOMIC DNA]</scope>
    <source>
        <strain evidence="2">JB137-S8 / ATCC MYA-4627 / FGSC 10392</strain>
    </source>
</reference>
<dbReference type="STRING" id="597362.K5X6V8"/>
<dbReference type="HOGENOM" id="CLU_007383_12_1_1"/>
<evidence type="ECO:0000313" key="2">
    <source>
        <dbReference type="Proteomes" id="UP000008493"/>
    </source>
</evidence>
<proteinExistence type="predicted"/>
<dbReference type="Proteomes" id="UP000008493">
    <property type="component" value="Unassembled WGS sequence"/>
</dbReference>
<dbReference type="AlphaFoldDB" id="K5X6V8"/>
<dbReference type="SUPFAM" id="SSF51735">
    <property type="entry name" value="NAD(P)-binding Rossmann-fold domains"/>
    <property type="match status" value="1"/>
</dbReference>
<accession>K5X6V8</accession>
<dbReference type="InterPro" id="IPR036291">
    <property type="entry name" value="NAD(P)-bd_dom_sf"/>
</dbReference>
<dbReference type="eggNOG" id="KOG1502">
    <property type="taxonomic scope" value="Eukaryota"/>
</dbReference>
<dbReference type="OMA" id="EWGYEMA"/>
<dbReference type="InterPro" id="IPR051783">
    <property type="entry name" value="NAD(P)-dependent_oxidoreduct"/>
</dbReference>
<dbReference type="GO" id="GO:0005737">
    <property type="term" value="C:cytoplasm"/>
    <property type="evidence" value="ECO:0007669"/>
    <property type="project" value="TreeGrafter"/>
</dbReference>
<protein>
    <recommendedName>
        <fullName evidence="3">NAD-dependent epimerase/dehydratase domain-containing protein</fullName>
    </recommendedName>
</protein>
<evidence type="ECO:0000313" key="1">
    <source>
        <dbReference type="EMBL" id="EKM78697.1"/>
    </source>
</evidence>
<dbReference type="EMBL" id="JH971391">
    <property type="protein sequence ID" value="EKM78697.1"/>
    <property type="molecule type" value="Genomic_DNA"/>
</dbReference>
<dbReference type="RefSeq" id="XP_007330360.1">
    <property type="nucleotide sequence ID" value="XM_007330298.1"/>
</dbReference>
<dbReference type="OrthoDB" id="10262413at2759"/>
<dbReference type="Gene3D" id="3.40.50.720">
    <property type="entry name" value="NAD(P)-binding Rossmann-like Domain"/>
    <property type="match status" value="2"/>
</dbReference>
<keyword evidence="2" id="KW-1185">Reference proteome</keyword>
<dbReference type="KEGG" id="abp:AGABI1DRAFT41510"/>
<dbReference type="GO" id="GO:0004029">
    <property type="term" value="F:aldehyde dehydrogenase (NAD+) activity"/>
    <property type="evidence" value="ECO:0007669"/>
    <property type="project" value="TreeGrafter"/>
</dbReference>
<gene>
    <name evidence="1" type="ORF">AGABI1DRAFT_41510</name>
</gene>
<dbReference type="PANTHER" id="PTHR48079">
    <property type="entry name" value="PROTEIN YEEZ"/>
    <property type="match status" value="1"/>
</dbReference>
<organism evidence="1 2">
    <name type="scientific">Agaricus bisporus var. burnettii (strain JB137-S8 / ATCC MYA-4627 / FGSC 10392)</name>
    <name type="common">White button mushroom</name>
    <dbReference type="NCBI Taxonomy" id="597362"/>
    <lineage>
        <taxon>Eukaryota</taxon>
        <taxon>Fungi</taxon>
        <taxon>Dikarya</taxon>
        <taxon>Basidiomycota</taxon>
        <taxon>Agaricomycotina</taxon>
        <taxon>Agaricomycetes</taxon>
        <taxon>Agaricomycetidae</taxon>
        <taxon>Agaricales</taxon>
        <taxon>Agaricineae</taxon>
        <taxon>Agaricaceae</taxon>
        <taxon>Agaricus</taxon>
    </lineage>
</organism>
<evidence type="ECO:0008006" key="3">
    <source>
        <dbReference type="Google" id="ProtNLM"/>
    </source>
</evidence>
<dbReference type="FunCoup" id="K5X6V8">
    <property type="interactions" value="19"/>
</dbReference>
<feature type="non-terminal residue" evidence="1">
    <location>
        <position position="303"/>
    </location>
</feature>